<sequence length="90" mass="9927">MITSKQRCIVPESMMWPSSSTVRETVIRARRRPTGLRLRRDAAPAVTVAFYATPWYVTVADDERTGPSRAGTRAVTSPMSAEAATFEPTP</sequence>
<evidence type="ECO:0000313" key="2">
    <source>
        <dbReference type="EMBL" id="GGM55327.1"/>
    </source>
</evidence>
<organism evidence="2 3">
    <name type="scientific">Halarchaeum rubridurum</name>
    <dbReference type="NCBI Taxonomy" id="489911"/>
    <lineage>
        <taxon>Archaea</taxon>
        <taxon>Methanobacteriati</taxon>
        <taxon>Methanobacteriota</taxon>
        <taxon>Stenosarchaea group</taxon>
        <taxon>Halobacteria</taxon>
        <taxon>Halobacteriales</taxon>
        <taxon>Halobacteriaceae</taxon>
    </lineage>
</organism>
<comment type="caution">
    <text evidence="2">The sequence shown here is derived from an EMBL/GenBank/DDBJ whole genome shotgun (WGS) entry which is preliminary data.</text>
</comment>
<dbReference type="EMBL" id="BMOO01000001">
    <property type="protein sequence ID" value="GGM55327.1"/>
    <property type="molecule type" value="Genomic_DNA"/>
</dbReference>
<protein>
    <submittedName>
        <fullName evidence="2">Uncharacterized protein</fullName>
    </submittedName>
</protein>
<feature type="region of interest" description="Disordered" evidence="1">
    <location>
        <begin position="62"/>
        <end position="90"/>
    </location>
</feature>
<dbReference type="AlphaFoldDB" id="A0A830FSM2"/>
<gene>
    <name evidence="2" type="ORF">GCM10009017_01950</name>
</gene>
<name>A0A830FSM2_9EURY</name>
<keyword evidence="3" id="KW-1185">Reference proteome</keyword>
<evidence type="ECO:0000313" key="3">
    <source>
        <dbReference type="Proteomes" id="UP000614609"/>
    </source>
</evidence>
<dbReference type="Proteomes" id="UP000614609">
    <property type="component" value="Unassembled WGS sequence"/>
</dbReference>
<proteinExistence type="predicted"/>
<accession>A0A830FSM2</accession>
<reference evidence="2" key="1">
    <citation type="journal article" date="2014" name="Int. J. Syst. Evol. Microbiol.">
        <title>Complete genome sequence of Corynebacterium casei LMG S-19264T (=DSM 44701T), isolated from a smear-ripened cheese.</title>
        <authorList>
            <consortium name="US DOE Joint Genome Institute (JGI-PGF)"/>
            <person name="Walter F."/>
            <person name="Albersmeier A."/>
            <person name="Kalinowski J."/>
            <person name="Ruckert C."/>
        </authorList>
    </citation>
    <scope>NUCLEOTIDE SEQUENCE</scope>
    <source>
        <strain evidence="2">JCM 16108</strain>
    </source>
</reference>
<reference evidence="2" key="2">
    <citation type="submission" date="2020-09" db="EMBL/GenBank/DDBJ databases">
        <authorList>
            <person name="Sun Q."/>
            <person name="Ohkuma M."/>
        </authorList>
    </citation>
    <scope>NUCLEOTIDE SEQUENCE</scope>
    <source>
        <strain evidence="2">JCM 16108</strain>
    </source>
</reference>
<evidence type="ECO:0000256" key="1">
    <source>
        <dbReference type="SAM" id="MobiDB-lite"/>
    </source>
</evidence>